<evidence type="ECO:0000313" key="2">
    <source>
        <dbReference type="EMBL" id="CAG7636033.1"/>
    </source>
</evidence>
<sequence>MSYYCEKCKVLHADAELCPNYIEQIKKDPTLLSQAATFTNIAAQYRLVSSQDLQSVTNNVNKLVGSGLRYEGTQQLARDIQVFKRLNEEAYRQLGVFNNPAVAQNYLNNATPSQLTNLSAKLAGSGQEVDWLRLKQGELRSLIEKSTLLNKNAVGVDGETISRITGNTISRTTVKAAQTQGGLNTNVQGIVKAIKNGTLSPDDIVFGVDGTQKSLINKLSKEIAHANSIGDNEAVARLTTAQQRLTTTEFSNPTNVSDSVNRLKNKIGNGQATTAVTMEQALGKMAQGAIIGAAIGLTISSITSYMRYKNGELTAEQAFTEVGEDTLKSTIIGAGMAGLTLFLPGGAIGLIAGLAIGVYVNSVLTNILDEVFGKGAYLKILTSSGYILGVSKNLTEVIDIMSQNSIMTSKSLSETRTNMELTEKKIDNIKKMLEG</sequence>
<protein>
    <submittedName>
        <fullName evidence="2">Uncharacterized protein</fullName>
    </submittedName>
</protein>
<feature type="transmembrane region" description="Helical" evidence="1">
    <location>
        <begin position="331"/>
        <end position="360"/>
    </location>
</feature>
<dbReference type="AlphaFoldDB" id="A0A916K478"/>
<keyword evidence="1" id="KW-0812">Transmembrane</keyword>
<keyword evidence="1" id="KW-0472">Membrane</keyword>
<name>A0A916K478_9BACL</name>
<organism evidence="2 3">
    <name type="scientific">Paenibacillus solanacearum</name>
    <dbReference type="NCBI Taxonomy" id="2048548"/>
    <lineage>
        <taxon>Bacteria</taxon>
        <taxon>Bacillati</taxon>
        <taxon>Bacillota</taxon>
        <taxon>Bacilli</taxon>
        <taxon>Bacillales</taxon>
        <taxon>Paenibacillaceae</taxon>
        <taxon>Paenibacillus</taxon>
    </lineage>
</organism>
<evidence type="ECO:0000256" key="1">
    <source>
        <dbReference type="SAM" id="Phobius"/>
    </source>
</evidence>
<evidence type="ECO:0000313" key="3">
    <source>
        <dbReference type="Proteomes" id="UP000693672"/>
    </source>
</evidence>
<keyword evidence="1" id="KW-1133">Transmembrane helix</keyword>
<gene>
    <name evidence="2" type="ORF">PAESOLCIP111_03732</name>
</gene>
<comment type="caution">
    <text evidence="2">The sequence shown here is derived from an EMBL/GenBank/DDBJ whole genome shotgun (WGS) entry which is preliminary data.</text>
</comment>
<proteinExistence type="predicted"/>
<accession>A0A916K478</accession>
<dbReference type="EMBL" id="CAJVAS010000016">
    <property type="protein sequence ID" value="CAG7636033.1"/>
    <property type="molecule type" value="Genomic_DNA"/>
</dbReference>
<dbReference type="Proteomes" id="UP000693672">
    <property type="component" value="Unassembled WGS sequence"/>
</dbReference>
<keyword evidence="3" id="KW-1185">Reference proteome</keyword>
<reference evidence="2" key="1">
    <citation type="submission" date="2021-06" db="EMBL/GenBank/DDBJ databases">
        <authorList>
            <person name="Criscuolo A."/>
        </authorList>
    </citation>
    <scope>NUCLEOTIDE SEQUENCE</scope>
    <source>
        <strain evidence="2">CIP111600</strain>
    </source>
</reference>
<dbReference type="RefSeq" id="WP_218093465.1">
    <property type="nucleotide sequence ID" value="NZ_CAJVAS010000016.1"/>
</dbReference>